<protein>
    <submittedName>
        <fullName evidence="8">RagB/SusD family nutrient uptake outer membrane protein</fullName>
    </submittedName>
</protein>
<proteinExistence type="inferred from homology"/>
<feature type="domain" description="RagB/SusD" evidence="6">
    <location>
        <begin position="343"/>
        <end position="481"/>
    </location>
</feature>
<keyword evidence="3" id="KW-0732">Signal</keyword>
<dbReference type="GO" id="GO:0009279">
    <property type="term" value="C:cell outer membrane"/>
    <property type="evidence" value="ECO:0007669"/>
    <property type="project" value="UniProtKB-SubCell"/>
</dbReference>
<sequence length="483" mass="53236">MKRFSIFITTLFLLLSCKKSLQENPLGQVAGGNALNTVGGLQAALVGAYRPMQMNFVEGFTFSSTIGVLMGSDEFTTHPASNKASFREYDQFNVQGTNGNSFAIWSGCYKAIQGANNIINNYQITQGDQAIIKQILGEAYFLRAFNYYWLVRLWGNIPLLTSEQYSASLLKIKSSPPADVYALIEKDLSSAKDLMADKPLQTGRASKGAALSLLADVYMTEGGWPINNQSKYALAAQTAKQVIDNKVNYGFDLVPDLKGLWTNLATGTASQEEVFTLHACGSCDWNHANSIFGNSCMPSDEGGWDDFFPELTFFNNFPAGLRKDVTFHTTIVLPGGGTEPWQNDAVKHPYYAKYRLPDNALIWQTSGTTPLMRYAQVLLIYAEAQARSESSANSQAYSCINSIRTRAGLPNLSGLSNSDFINATIKERSWEFAGEFCHWFDIVRLQTLSQIIATRDPAEIPIIGTPKYTLPLPTNDLNLNPGL</sequence>
<reference evidence="8 9" key="1">
    <citation type="journal article" date="2013" name="J. Microbiol.">
        <title>Mucilaginibacter ginsenosidivorax sp. nov., with ginsenoside converting activity isolated from sediment.</title>
        <authorList>
            <person name="Kim J.K."/>
            <person name="Choi T.E."/>
            <person name="Liu Q.M."/>
            <person name="Park H.Y."/>
            <person name="Yi T.H."/>
            <person name="Yoon M.H."/>
            <person name="Kim S.C."/>
            <person name="Im W.T."/>
        </authorList>
    </citation>
    <scope>NUCLEOTIDE SEQUENCE [LARGE SCALE GENOMIC DNA]</scope>
    <source>
        <strain evidence="8 9">KHI28</strain>
    </source>
</reference>
<dbReference type="Pfam" id="PF14322">
    <property type="entry name" value="SusD-like_3"/>
    <property type="match status" value="1"/>
</dbReference>
<dbReference type="Pfam" id="PF07980">
    <property type="entry name" value="SusD_RagB"/>
    <property type="match status" value="1"/>
</dbReference>
<dbReference type="InterPro" id="IPR033985">
    <property type="entry name" value="SusD-like_N"/>
</dbReference>
<dbReference type="InterPro" id="IPR011990">
    <property type="entry name" value="TPR-like_helical_dom_sf"/>
</dbReference>
<dbReference type="InterPro" id="IPR012944">
    <property type="entry name" value="SusD_RagB_dom"/>
</dbReference>
<name>A0A5B8W7H7_9SPHI</name>
<dbReference type="EMBL" id="CP042437">
    <property type="protein sequence ID" value="QEC78896.1"/>
    <property type="molecule type" value="Genomic_DNA"/>
</dbReference>
<dbReference type="OrthoDB" id="5694214at2"/>
<dbReference type="Proteomes" id="UP000321362">
    <property type="component" value="Chromosome"/>
</dbReference>
<dbReference type="SUPFAM" id="SSF48452">
    <property type="entry name" value="TPR-like"/>
    <property type="match status" value="1"/>
</dbReference>
<accession>A0A5B8W7H7</accession>
<dbReference type="RefSeq" id="WP_147057977.1">
    <property type="nucleotide sequence ID" value="NZ_CP042437.1"/>
</dbReference>
<evidence type="ECO:0000256" key="1">
    <source>
        <dbReference type="ARBA" id="ARBA00004442"/>
    </source>
</evidence>
<dbReference type="KEGG" id="mgk:FSB76_24190"/>
<evidence type="ECO:0000313" key="8">
    <source>
        <dbReference type="EMBL" id="QEC78896.1"/>
    </source>
</evidence>
<dbReference type="PROSITE" id="PS51257">
    <property type="entry name" value="PROKAR_LIPOPROTEIN"/>
    <property type="match status" value="1"/>
</dbReference>
<evidence type="ECO:0000256" key="2">
    <source>
        <dbReference type="ARBA" id="ARBA00006275"/>
    </source>
</evidence>
<evidence type="ECO:0000259" key="7">
    <source>
        <dbReference type="Pfam" id="PF14322"/>
    </source>
</evidence>
<feature type="domain" description="SusD-like N-terminal" evidence="7">
    <location>
        <begin position="80"/>
        <end position="219"/>
    </location>
</feature>
<evidence type="ECO:0000256" key="5">
    <source>
        <dbReference type="ARBA" id="ARBA00023237"/>
    </source>
</evidence>
<keyword evidence="4" id="KW-0472">Membrane</keyword>
<organism evidence="8 9">
    <name type="scientific">Mucilaginibacter ginsenosidivorax</name>
    <dbReference type="NCBI Taxonomy" id="862126"/>
    <lineage>
        <taxon>Bacteria</taxon>
        <taxon>Pseudomonadati</taxon>
        <taxon>Bacteroidota</taxon>
        <taxon>Sphingobacteriia</taxon>
        <taxon>Sphingobacteriales</taxon>
        <taxon>Sphingobacteriaceae</taxon>
        <taxon>Mucilaginibacter</taxon>
    </lineage>
</organism>
<dbReference type="Gene3D" id="1.25.40.390">
    <property type="match status" value="1"/>
</dbReference>
<evidence type="ECO:0000256" key="3">
    <source>
        <dbReference type="ARBA" id="ARBA00022729"/>
    </source>
</evidence>
<dbReference type="CDD" id="cd08977">
    <property type="entry name" value="SusD"/>
    <property type="match status" value="1"/>
</dbReference>
<gene>
    <name evidence="8" type="ORF">FSB76_24190</name>
</gene>
<evidence type="ECO:0000256" key="4">
    <source>
        <dbReference type="ARBA" id="ARBA00023136"/>
    </source>
</evidence>
<evidence type="ECO:0000259" key="6">
    <source>
        <dbReference type="Pfam" id="PF07980"/>
    </source>
</evidence>
<comment type="similarity">
    <text evidence="2">Belongs to the SusD family.</text>
</comment>
<evidence type="ECO:0000313" key="9">
    <source>
        <dbReference type="Proteomes" id="UP000321362"/>
    </source>
</evidence>
<keyword evidence="9" id="KW-1185">Reference proteome</keyword>
<comment type="subcellular location">
    <subcellularLocation>
        <location evidence="1">Cell outer membrane</location>
    </subcellularLocation>
</comment>
<dbReference type="AlphaFoldDB" id="A0A5B8W7H7"/>
<keyword evidence="5" id="KW-0998">Cell outer membrane</keyword>